<keyword evidence="1" id="KW-0143">Chaperone</keyword>
<evidence type="ECO:0000256" key="2">
    <source>
        <dbReference type="SAM" id="MobiDB-lite"/>
    </source>
</evidence>
<evidence type="ECO:0000313" key="3">
    <source>
        <dbReference type="EMBL" id="AEG44982.1"/>
    </source>
</evidence>
<evidence type="ECO:0000256" key="1">
    <source>
        <dbReference type="ARBA" id="ARBA00023186"/>
    </source>
</evidence>
<dbReference type="eggNOG" id="COG0829">
    <property type="taxonomic scope" value="Bacteria"/>
</dbReference>
<name>F6FR32_ISOV2</name>
<dbReference type="STRING" id="743718.Isova_2262"/>
<dbReference type="AlphaFoldDB" id="F6FR32"/>
<dbReference type="KEGG" id="iva:Isova_2262"/>
<dbReference type="HOGENOM" id="CLU_089314_0_0_11"/>
<protein>
    <submittedName>
        <fullName evidence="3">Urease accessory protein UreH-like protein</fullName>
    </submittedName>
</protein>
<dbReference type="Proteomes" id="UP000009236">
    <property type="component" value="Chromosome"/>
</dbReference>
<dbReference type="Pfam" id="PF01774">
    <property type="entry name" value="UreD"/>
    <property type="match status" value="1"/>
</dbReference>
<dbReference type="GO" id="GO:0016151">
    <property type="term" value="F:nickel cation binding"/>
    <property type="evidence" value="ECO:0007669"/>
    <property type="project" value="InterPro"/>
</dbReference>
<sequence length="287" mass="30122">MTRIAVAPAPGRSVLRVRSDRLAVRVLHQDQDGARVALVANGALLLAGDAVEIEVDVAEGAWLEIVETTGTVAYGGAAASRWDVDVRLGEAATLVWDALPFVVSDGARTHRRTDVHLGESARALLRETFVLGRARQAGGDLWTHSLVQDAGGPLHVEELDLSGQVRGLPGVLAVHGSPGLVDGGPAASIRAPRTLSVLDTVLALGWRPAAVPGTPPAPATSTGQDASATCFELDRPGTVLRWLGTELHEDTIGDRYLALWERELTDERRRTGASVGPASPALVPVPA</sequence>
<dbReference type="RefSeq" id="WP_013839373.1">
    <property type="nucleotide sequence ID" value="NC_015588.1"/>
</dbReference>
<organism evidence="4">
    <name type="scientific">Isoptericola variabilis (strain 225)</name>
    <dbReference type="NCBI Taxonomy" id="743718"/>
    <lineage>
        <taxon>Bacteria</taxon>
        <taxon>Bacillati</taxon>
        <taxon>Actinomycetota</taxon>
        <taxon>Actinomycetes</taxon>
        <taxon>Micrococcales</taxon>
        <taxon>Promicromonosporaceae</taxon>
        <taxon>Isoptericola</taxon>
    </lineage>
</organism>
<evidence type="ECO:0000313" key="4">
    <source>
        <dbReference type="Proteomes" id="UP000009236"/>
    </source>
</evidence>
<reference evidence="3 4" key="1">
    <citation type="submission" date="2011-05" db="EMBL/GenBank/DDBJ databases">
        <title>Complete sequence of Isoptericola variabilis 225.</title>
        <authorList>
            <consortium name="US DOE Joint Genome Institute"/>
            <person name="Lucas S."/>
            <person name="Han J."/>
            <person name="Lapidus A."/>
            <person name="Cheng J.-F."/>
            <person name="Goodwin L."/>
            <person name="Pitluck S."/>
            <person name="Peters L."/>
            <person name="Mikhailova N."/>
            <person name="Zeytun A."/>
            <person name="Han C."/>
            <person name="Tapia R."/>
            <person name="Land M."/>
            <person name="Hauser L."/>
            <person name="Kyrpides N."/>
            <person name="Ivanova N."/>
            <person name="Pagani I."/>
            <person name="Siebers A."/>
            <person name="Allgaier M."/>
            <person name="Thelen M."/>
            <person name="Hugenholtz P."/>
            <person name="Gladden J."/>
            <person name="Woyke T."/>
        </authorList>
    </citation>
    <scope>NUCLEOTIDE SEQUENCE [LARGE SCALE GENOMIC DNA]</scope>
    <source>
        <strain evidence="4">225</strain>
    </source>
</reference>
<gene>
    <name evidence="3" type="ordered locus">Isova_2262</name>
</gene>
<keyword evidence="4" id="KW-1185">Reference proteome</keyword>
<feature type="region of interest" description="Disordered" evidence="2">
    <location>
        <begin position="268"/>
        <end position="287"/>
    </location>
</feature>
<proteinExistence type="predicted"/>
<dbReference type="EMBL" id="CP002810">
    <property type="protein sequence ID" value="AEG44982.1"/>
    <property type="molecule type" value="Genomic_DNA"/>
</dbReference>
<dbReference type="InterPro" id="IPR002669">
    <property type="entry name" value="UreD"/>
</dbReference>
<accession>F6FR32</accession>